<name>A0ABR7QB56_9FLAO</name>
<dbReference type="InterPro" id="IPR034660">
    <property type="entry name" value="DinB/YfiT-like"/>
</dbReference>
<dbReference type="InterPro" id="IPR011463">
    <property type="entry name" value="DUF1569"/>
</dbReference>
<protein>
    <submittedName>
        <fullName evidence="1">DUF1569 domain-containing protein</fullName>
    </submittedName>
</protein>
<dbReference type="Pfam" id="PF07606">
    <property type="entry name" value="DUF1569"/>
    <property type="match status" value="1"/>
</dbReference>
<dbReference type="EMBL" id="JACGWS010000008">
    <property type="protein sequence ID" value="MBC8755784.1"/>
    <property type="molecule type" value="Genomic_DNA"/>
</dbReference>
<proteinExistence type="predicted"/>
<reference evidence="1 2" key="1">
    <citation type="submission" date="2020-07" db="EMBL/GenBank/DDBJ databases">
        <title>Description of Kordia aestuariivivens sp. nov., isolated from a tidal flat.</title>
        <authorList>
            <person name="Park S."/>
            <person name="Yoon J.-H."/>
        </authorList>
    </citation>
    <scope>NUCLEOTIDE SEQUENCE [LARGE SCALE GENOMIC DNA]</scope>
    <source>
        <strain evidence="1 2">YSTF-M3</strain>
    </source>
</reference>
<dbReference type="RefSeq" id="WP_187562830.1">
    <property type="nucleotide sequence ID" value="NZ_JACGWS010000008.1"/>
</dbReference>
<evidence type="ECO:0000313" key="1">
    <source>
        <dbReference type="EMBL" id="MBC8755784.1"/>
    </source>
</evidence>
<sequence length="151" mass="17780">MKSLFDAETHTEILNRIENLTETAIPTWGKMSVGQMCTHCQMPLEIALEKRTLSGKKPGFMKRLVFKLYKPLMYNDKPWSQGLPTVRDFVVTEEKNVETEKAKLVEIISAFHQEKDRQEWPAHPMFGKFTQEQWGKMQYKHLDHHLTQFDV</sequence>
<comment type="caution">
    <text evidence="1">The sequence shown here is derived from an EMBL/GenBank/DDBJ whole genome shotgun (WGS) entry which is preliminary data.</text>
</comment>
<gene>
    <name evidence="1" type="ORF">H2O64_13995</name>
</gene>
<dbReference type="Proteomes" id="UP000619238">
    <property type="component" value="Unassembled WGS sequence"/>
</dbReference>
<organism evidence="1 2">
    <name type="scientific">Kordia aestuariivivens</name>
    <dbReference type="NCBI Taxonomy" id="2759037"/>
    <lineage>
        <taxon>Bacteria</taxon>
        <taxon>Pseudomonadati</taxon>
        <taxon>Bacteroidota</taxon>
        <taxon>Flavobacteriia</taxon>
        <taxon>Flavobacteriales</taxon>
        <taxon>Flavobacteriaceae</taxon>
        <taxon>Kordia</taxon>
    </lineage>
</organism>
<dbReference type="Gene3D" id="1.20.120.450">
    <property type="entry name" value="dinb family like domain"/>
    <property type="match status" value="1"/>
</dbReference>
<keyword evidence="2" id="KW-1185">Reference proteome</keyword>
<evidence type="ECO:0000313" key="2">
    <source>
        <dbReference type="Proteomes" id="UP000619238"/>
    </source>
</evidence>
<accession>A0ABR7QB56</accession>